<feature type="domain" description="HTH tetR-type" evidence="5">
    <location>
        <begin position="46"/>
        <end position="107"/>
    </location>
</feature>
<dbReference type="STRING" id="146020.RMCB_0146"/>
<sequence length="240" mass="26548">MIGDTDMTVTLRLDIVSSQDVNRPDTLGRMASVTRKPQANREERRGQIERQLLDATDRLMADGTSFTELSVDRLATEAGISRASFYIYFEDKGHLLRRLATQVFAHLAGAAQRWWAVADRTDPADVYAAMAGIIASYRRHQPVLIALNEMSGYDPLVGETYRELLVGIAAQLARVIDAGQAAGTIRAQLPAQTTASTLTWMVERTCHQNLPSRPASYDAELARTLTDIIWGALYLQAPDL</sequence>
<dbReference type="InterPro" id="IPR050109">
    <property type="entry name" value="HTH-type_TetR-like_transc_reg"/>
</dbReference>
<evidence type="ECO:0000313" key="6">
    <source>
        <dbReference type="EMBL" id="GAS86050.1"/>
    </source>
</evidence>
<organism evidence="6 7">
    <name type="scientific">Mycolicibacterium brisbanense</name>
    <dbReference type="NCBI Taxonomy" id="146020"/>
    <lineage>
        <taxon>Bacteria</taxon>
        <taxon>Bacillati</taxon>
        <taxon>Actinomycetota</taxon>
        <taxon>Actinomycetes</taxon>
        <taxon>Mycobacteriales</taxon>
        <taxon>Mycobacteriaceae</taxon>
        <taxon>Mycolicibacterium</taxon>
    </lineage>
</organism>
<dbReference type="AlphaFoldDB" id="A0A100VU69"/>
<dbReference type="SUPFAM" id="SSF48498">
    <property type="entry name" value="Tetracyclin repressor-like, C-terminal domain"/>
    <property type="match status" value="1"/>
</dbReference>
<evidence type="ECO:0000313" key="7">
    <source>
        <dbReference type="Proteomes" id="UP000069620"/>
    </source>
</evidence>
<feature type="DNA-binding region" description="H-T-H motif" evidence="4">
    <location>
        <begin position="70"/>
        <end position="89"/>
    </location>
</feature>
<keyword evidence="1" id="KW-0805">Transcription regulation</keyword>
<keyword evidence="2 4" id="KW-0238">DNA-binding</keyword>
<dbReference type="PANTHER" id="PTHR30055">
    <property type="entry name" value="HTH-TYPE TRANSCRIPTIONAL REGULATOR RUTR"/>
    <property type="match status" value="1"/>
</dbReference>
<dbReference type="PROSITE" id="PS01081">
    <property type="entry name" value="HTH_TETR_1"/>
    <property type="match status" value="1"/>
</dbReference>
<dbReference type="Gene3D" id="1.10.357.10">
    <property type="entry name" value="Tetracycline Repressor, domain 2"/>
    <property type="match status" value="1"/>
</dbReference>
<dbReference type="Pfam" id="PF21313">
    <property type="entry name" value="EthR_C"/>
    <property type="match status" value="1"/>
</dbReference>
<dbReference type="Pfam" id="PF00440">
    <property type="entry name" value="TetR_N"/>
    <property type="match status" value="1"/>
</dbReference>
<dbReference type="InterPro" id="IPR001647">
    <property type="entry name" value="HTH_TetR"/>
</dbReference>
<evidence type="ECO:0000256" key="1">
    <source>
        <dbReference type="ARBA" id="ARBA00023015"/>
    </source>
</evidence>
<dbReference type="GO" id="GO:0003700">
    <property type="term" value="F:DNA-binding transcription factor activity"/>
    <property type="evidence" value="ECO:0007669"/>
    <property type="project" value="TreeGrafter"/>
</dbReference>
<gene>
    <name evidence="6" type="ORF">RMCB_0146</name>
</gene>
<reference evidence="7" key="2">
    <citation type="submission" date="2016-02" db="EMBL/GenBank/DDBJ databases">
        <title>Draft genome sequence of five rapidly growing Mycobacterium species.</title>
        <authorList>
            <person name="Katahira K."/>
            <person name="Gotou Y."/>
            <person name="Iida K."/>
            <person name="Ogura Y."/>
            <person name="Hayashi T."/>
        </authorList>
    </citation>
    <scope>NUCLEOTIDE SEQUENCE [LARGE SCALE GENOMIC DNA]</scope>
    <source>
        <strain evidence="7">JCM15654</strain>
    </source>
</reference>
<keyword evidence="3" id="KW-0804">Transcription</keyword>
<reference evidence="7" key="1">
    <citation type="journal article" date="2016" name="Genome Announc.">
        <title>Draft Genome Sequences of Five Rapidly Growing Mycobacterium Species, M. thermoresistibile, M. fortuitum subsp. acetamidolyticum, M. canariasense, M. brisbanense, and M. novocastrense.</title>
        <authorList>
            <person name="Katahira K."/>
            <person name="Ogura Y."/>
            <person name="Gotoh Y."/>
            <person name="Hayashi T."/>
        </authorList>
    </citation>
    <scope>NUCLEOTIDE SEQUENCE [LARGE SCALE GENOMIC DNA]</scope>
    <source>
        <strain evidence="7">JCM15654</strain>
    </source>
</reference>
<dbReference type="Gene3D" id="1.10.10.60">
    <property type="entry name" value="Homeodomain-like"/>
    <property type="match status" value="1"/>
</dbReference>
<comment type="caution">
    <text evidence="6">The sequence shown here is derived from an EMBL/GenBank/DDBJ whole genome shotgun (WGS) entry which is preliminary data.</text>
</comment>
<evidence type="ECO:0000256" key="2">
    <source>
        <dbReference type="ARBA" id="ARBA00023125"/>
    </source>
</evidence>
<dbReference type="EMBL" id="BCSX01000003">
    <property type="protein sequence ID" value="GAS86050.1"/>
    <property type="molecule type" value="Genomic_DNA"/>
</dbReference>
<dbReference type="SUPFAM" id="SSF46689">
    <property type="entry name" value="Homeodomain-like"/>
    <property type="match status" value="1"/>
</dbReference>
<dbReference type="Proteomes" id="UP000069620">
    <property type="component" value="Unassembled WGS sequence"/>
</dbReference>
<dbReference type="PANTHER" id="PTHR30055:SF234">
    <property type="entry name" value="HTH-TYPE TRANSCRIPTIONAL REGULATOR BETI"/>
    <property type="match status" value="1"/>
</dbReference>
<evidence type="ECO:0000259" key="5">
    <source>
        <dbReference type="PROSITE" id="PS50977"/>
    </source>
</evidence>
<protein>
    <submittedName>
        <fullName evidence="6">TetR family transcriptional regulator</fullName>
    </submittedName>
</protein>
<keyword evidence="7" id="KW-1185">Reference proteome</keyword>
<dbReference type="InterPro" id="IPR049397">
    <property type="entry name" value="EthR_C"/>
</dbReference>
<dbReference type="InterPro" id="IPR036271">
    <property type="entry name" value="Tet_transcr_reg_TetR-rel_C_sf"/>
</dbReference>
<accession>A0A100VU69</accession>
<evidence type="ECO:0000256" key="3">
    <source>
        <dbReference type="ARBA" id="ARBA00023163"/>
    </source>
</evidence>
<dbReference type="InterPro" id="IPR023772">
    <property type="entry name" value="DNA-bd_HTH_TetR-type_CS"/>
</dbReference>
<dbReference type="GO" id="GO:0000976">
    <property type="term" value="F:transcription cis-regulatory region binding"/>
    <property type="evidence" value="ECO:0007669"/>
    <property type="project" value="TreeGrafter"/>
</dbReference>
<name>A0A100VU69_9MYCO</name>
<dbReference type="InterPro" id="IPR009057">
    <property type="entry name" value="Homeodomain-like_sf"/>
</dbReference>
<evidence type="ECO:0000256" key="4">
    <source>
        <dbReference type="PROSITE-ProRule" id="PRU00335"/>
    </source>
</evidence>
<proteinExistence type="predicted"/>
<dbReference type="PROSITE" id="PS50977">
    <property type="entry name" value="HTH_TETR_2"/>
    <property type="match status" value="1"/>
</dbReference>